<sequence>MSRPALALLLAWVAAPALAQHDHDAHAGHRQHADDAPRTQAAERTDHAAHAGHAAHATAPAVPVPPPTDADRAAAVPPGGIDLHAMHGAHAHHFVLFDRLEALRGDGDTGVGWDISAWYGGDLHRLWLRGEGVREDGATAAQTELLYGHPLTPWWDLLAGVRVDHGDGADRAWAALGVQGLAPYRFEVEATAWVDRHGHVEAGVEVERETLLSQRLILQSSLEARVALRDDPARQVEAGPVALEAGLRLRWEIDRRFAPYVGVSHERALGGSADRRRAAGDDVRHTRVVAGVRFWF</sequence>
<dbReference type="Pfam" id="PF05275">
    <property type="entry name" value="CopB"/>
    <property type="match status" value="1"/>
</dbReference>
<feature type="compositionally biased region" description="Basic and acidic residues" evidence="1">
    <location>
        <begin position="22"/>
        <end position="49"/>
    </location>
</feature>
<dbReference type="eggNOG" id="COG3667">
    <property type="taxonomic scope" value="Bacteria"/>
</dbReference>
<comment type="caution">
    <text evidence="3">The sequence shown here is derived from an EMBL/GenBank/DDBJ whole genome shotgun (WGS) entry which is preliminary data.</text>
</comment>
<feature type="chain" id="PRO_5001869343" description="Copper resistance protein B" evidence="2">
    <location>
        <begin position="20"/>
        <end position="296"/>
    </location>
</feature>
<dbReference type="AlphaFoldDB" id="A0A091B3M1"/>
<name>A0A091B3M1_9GAMM</name>
<feature type="signal peptide" evidence="2">
    <location>
        <begin position="1"/>
        <end position="19"/>
    </location>
</feature>
<keyword evidence="4" id="KW-1185">Reference proteome</keyword>
<evidence type="ECO:0000256" key="2">
    <source>
        <dbReference type="SAM" id="SignalP"/>
    </source>
</evidence>
<dbReference type="GO" id="GO:0005507">
    <property type="term" value="F:copper ion binding"/>
    <property type="evidence" value="ECO:0007669"/>
    <property type="project" value="InterPro"/>
</dbReference>
<gene>
    <name evidence="3" type="ORF">P873_02095</name>
</gene>
<dbReference type="GO" id="GO:0006878">
    <property type="term" value="P:intracellular copper ion homeostasis"/>
    <property type="evidence" value="ECO:0007669"/>
    <property type="project" value="InterPro"/>
</dbReference>
<dbReference type="EMBL" id="AWXU01000076">
    <property type="protein sequence ID" value="KFN46321.1"/>
    <property type="molecule type" value="Genomic_DNA"/>
</dbReference>
<dbReference type="GO" id="GO:0009279">
    <property type="term" value="C:cell outer membrane"/>
    <property type="evidence" value="ECO:0007669"/>
    <property type="project" value="InterPro"/>
</dbReference>
<evidence type="ECO:0000313" key="4">
    <source>
        <dbReference type="Proteomes" id="UP000029391"/>
    </source>
</evidence>
<evidence type="ECO:0000256" key="1">
    <source>
        <dbReference type="SAM" id="MobiDB-lite"/>
    </source>
</evidence>
<feature type="compositionally biased region" description="Low complexity" evidence="1">
    <location>
        <begin position="51"/>
        <end position="61"/>
    </location>
</feature>
<proteinExistence type="predicted"/>
<accession>A0A091B3M1</accession>
<dbReference type="RefSeq" id="WP_026816071.1">
    <property type="nucleotide sequence ID" value="NZ_AUFF01000001.1"/>
</dbReference>
<dbReference type="InterPro" id="IPR007939">
    <property type="entry name" value="Cu-R_B_prcur"/>
</dbReference>
<organism evidence="3 4">
    <name type="scientific">Arenimonas composti TR7-09 = DSM 18010</name>
    <dbReference type="NCBI Taxonomy" id="1121013"/>
    <lineage>
        <taxon>Bacteria</taxon>
        <taxon>Pseudomonadati</taxon>
        <taxon>Pseudomonadota</taxon>
        <taxon>Gammaproteobacteria</taxon>
        <taxon>Lysobacterales</taxon>
        <taxon>Lysobacteraceae</taxon>
        <taxon>Arenimonas</taxon>
    </lineage>
</organism>
<protein>
    <recommendedName>
        <fullName evidence="5">Copper resistance protein B</fullName>
    </recommendedName>
</protein>
<feature type="region of interest" description="Disordered" evidence="1">
    <location>
        <begin position="22"/>
        <end position="77"/>
    </location>
</feature>
<dbReference type="STRING" id="1121013.GCA_000426365_00575"/>
<reference evidence="3 4" key="1">
    <citation type="submission" date="2013-09" db="EMBL/GenBank/DDBJ databases">
        <title>Genome sequencing of Arenimonas composti.</title>
        <authorList>
            <person name="Chen F."/>
            <person name="Wang G."/>
        </authorList>
    </citation>
    <scope>NUCLEOTIDE SEQUENCE [LARGE SCALE GENOMIC DNA]</scope>
    <source>
        <strain evidence="3 4">TR7-09</strain>
    </source>
</reference>
<evidence type="ECO:0000313" key="3">
    <source>
        <dbReference type="EMBL" id="KFN46321.1"/>
    </source>
</evidence>
<dbReference type="Proteomes" id="UP000029391">
    <property type="component" value="Unassembled WGS sequence"/>
</dbReference>
<dbReference type="OrthoDB" id="9778934at2"/>
<evidence type="ECO:0008006" key="5">
    <source>
        <dbReference type="Google" id="ProtNLM"/>
    </source>
</evidence>
<keyword evidence="2" id="KW-0732">Signal</keyword>